<comment type="caution">
    <text evidence="2">The sequence shown here is derived from an EMBL/GenBank/DDBJ whole genome shotgun (WGS) entry which is preliminary data.</text>
</comment>
<evidence type="ECO:0000313" key="3">
    <source>
        <dbReference type="Proteomes" id="UP000823201"/>
    </source>
</evidence>
<dbReference type="Gene3D" id="3.40.50.1000">
    <property type="entry name" value="HAD superfamily/HAD-like"/>
    <property type="match status" value="1"/>
</dbReference>
<reference evidence="2 3" key="1">
    <citation type="submission" date="2021-01" db="EMBL/GenBank/DDBJ databases">
        <title>Genomic Encyclopedia of Type Strains, Phase IV (KMG-IV): sequencing the most valuable type-strain genomes for metagenomic binning, comparative biology and taxonomic classification.</title>
        <authorList>
            <person name="Goeker M."/>
        </authorList>
    </citation>
    <scope>NUCLEOTIDE SEQUENCE [LARGE SCALE GENOMIC DNA]</scope>
    <source>
        <strain evidence="2 3">DSM 100968</strain>
    </source>
</reference>
<sequence length="226" mass="24547">MVDFQKIKGFIFDLDGVITLTSKYHSRAWRELADELGVPWTATLAERLKGISRMDSLEMILDAGGKTNGYSDADKERLAAKKNSNYLACLEQMTDADILPGITDFLEELMAHDYKISLASASKNSPKVLEKLNLAKYFANIVDPAKLSKGKPDPEIFLRAAEQLSLKPDACIGIEDASAGIQAINAAGELSIGIGDAETLREAAIHFTATKELTLAAIKRAMQSIA</sequence>
<organism evidence="2 3">
    <name type="scientific">Sporolactobacillus spathodeae</name>
    <dbReference type="NCBI Taxonomy" id="1465502"/>
    <lineage>
        <taxon>Bacteria</taxon>
        <taxon>Bacillati</taxon>
        <taxon>Bacillota</taxon>
        <taxon>Bacilli</taxon>
        <taxon>Bacillales</taxon>
        <taxon>Sporolactobacillaceae</taxon>
        <taxon>Sporolactobacillus</taxon>
    </lineage>
</organism>
<dbReference type="InterPro" id="IPR023198">
    <property type="entry name" value="PGP-like_dom2"/>
</dbReference>
<dbReference type="InterPro" id="IPR036412">
    <property type="entry name" value="HAD-like_sf"/>
</dbReference>
<evidence type="ECO:0000256" key="1">
    <source>
        <dbReference type="ARBA" id="ARBA00006171"/>
    </source>
</evidence>
<evidence type="ECO:0000313" key="2">
    <source>
        <dbReference type="EMBL" id="MBM7657138.1"/>
    </source>
</evidence>
<dbReference type="InterPro" id="IPR023214">
    <property type="entry name" value="HAD_sf"/>
</dbReference>
<comment type="similarity">
    <text evidence="1">Belongs to the HAD-like hydrolase superfamily. CbbY/CbbZ/Gph/YieH family.</text>
</comment>
<dbReference type="PANTHER" id="PTHR43481">
    <property type="entry name" value="FRUCTOSE-1-PHOSPHATE PHOSPHATASE"/>
    <property type="match status" value="1"/>
</dbReference>
<dbReference type="SFLD" id="SFLDG01135">
    <property type="entry name" value="C1.5.6:_HAD__Beta-PGM__Phospha"/>
    <property type="match status" value="1"/>
</dbReference>
<dbReference type="InterPro" id="IPR010972">
    <property type="entry name" value="Beta-PGM"/>
</dbReference>
<dbReference type="NCBIfam" id="TIGR01990">
    <property type="entry name" value="bPGM"/>
    <property type="match status" value="1"/>
</dbReference>
<protein>
    <submittedName>
        <fullName evidence="2">Beta-phosphoglucomutase</fullName>
        <ecNumber evidence="2">5.4.2.6</ecNumber>
    </submittedName>
</protein>
<dbReference type="NCBIfam" id="TIGR01509">
    <property type="entry name" value="HAD-SF-IA-v3"/>
    <property type="match status" value="1"/>
</dbReference>
<keyword evidence="2" id="KW-0413">Isomerase</keyword>
<dbReference type="Proteomes" id="UP000823201">
    <property type="component" value="Unassembled WGS sequence"/>
</dbReference>
<dbReference type="InterPro" id="IPR010976">
    <property type="entry name" value="B-phosphoglucomutase_hydrolase"/>
</dbReference>
<dbReference type="NCBIfam" id="TIGR02009">
    <property type="entry name" value="PGMB-YQAB-SF"/>
    <property type="match status" value="1"/>
</dbReference>
<proteinExistence type="inferred from homology"/>
<dbReference type="Gene3D" id="1.10.150.240">
    <property type="entry name" value="Putative phosphatase, domain 2"/>
    <property type="match status" value="1"/>
</dbReference>
<dbReference type="RefSeq" id="WP_205005497.1">
    <property type="nucleotide sequence ID" value="NZ_CBCRXA010000015.1"/>
</dbReference>
<dbReference type="GO" id="GO:0008801">
    <property type="term" value="F:beta-phosphoglucomutase activity"/>
    <property type="evidence" value="ECO:0007669"/>
    <property type="project" value="UniProtKB-EC"/>
</dbReference>
<dbReference type="SUPFAM" id="SSF56784">
    <property type="entry name" value="HAD-like"/>
    <property type="match status" value="1"/>
</dbReference>
<dbReference type="Pfam" id="PF00702">
    <property type="entry name" value="Hydrolase"/>
    <property type="match status" value="1"/>
</dbReference>
<dbReference type="SFLD" id="SFLDF00046">
    <property type="entry name" value="beta-phosphoglucomutase"/>
    <property type="match status" value="1"/>
</dbReference>
<dbReference type="EMBL" id="JAFBEV010000004">
    <property type="protein sequence ID" value="MBM7657138.1"/>
    <property type="molecule type" value="Genomic_DNA"/>
</dbReference>
<dbReference type="InterPro" id="IPR051806">
    <property type="entry name" value="HAD-like_SPP"/>
</dbReference>
<name>A0ABS2Q5T5_9BACL</name>
<dbReference type="InterPro" id="IPR006439">
    <property type="entry name" value="HAD-SF_hydro_IA"/>
</dbReference>
<dbReference type="SFLD" id="SFLDG01129">
    <property type="entry name" value="C1.5:_HAD__Beta-PGM__Phosphata"/>
    <property type="match status" value="1"/>
</dbReference>
<dbReference type="EC" id="5.4.2.6" evidence="2"/>
<gene>
    <name evidence="2" type="ORF">JOC27_000579</name>
</gene>
<dbReference type="PANTHER" id="PTHR43481:SF4">
    <property type="entry name" value="GLYCEROL-1-PHOSPHATE PHOSPHOHYDROLASE 1-RELATED"/>
    <property type="match status" value="1"/>
</dbReference>
<accession>A0ABS2Q5T5</accession>
<keyword evidence="3" id="KW-1185">Reference proteome</keyword>
<dbReference type="CDD" id="cd02598">
    <property type="entry name" value="HAD_BPGM"/>
    <property type="match status" value="1"/>
</dbReference>
<dbReference type="SFLD" id="SFLDS00003">
    <property type="entry name" value="Haloacid_Dehalogenase"/>
    <property type="match status" value="1"/>
</dbReference>